<evidence type="ECO:0000259" key="13">
    <source>
        <dbReference type="Pfam" id="PF09084"/>
    </source>
</evidence>
<dbReference type="Proteomes" id="UP000280346">
    <property type="component" value="Unassembled WGS sequence"/>
</dbReference>
<evidence type="ECO:0000313" key="14">
    <source>
        <dbReference type="EMBL" id="RUQ66090.1"/>
    </source>
</evidence>
<feature type="chain" id="PRO_5018602452" description="Thiamine pyrimidine synthase" evidence="12">
    <location>
        <begin position="34"/>
        <end position="348"/>
    </location>
</feature>
<evidence type="ECO:0000313" key="15">
    <source>
        <dbReference type="Proteomes" id="UP000280346"/>
    </source>
</evidence>
<dbReference type="GO" id="GO:0016740">
    <property type="term" value="F:transferase activity"/>
    <property type="evidence" value="ECO:0007669"/>
    <property type="project" value="UniProtKB-KW"/>
</dbReference>
<dbReference type="AlphaFoldDB" id="A0A3S0V3U2"/>
<dbReference type="InterPro" id="IPR027939">
    <property type="entry name" value="NMT1/THI5"/>
</dbReference>
<dbReference type="RefSeq" id="WP_127002625.1">
    <property type="nucleotide sequence ID" value="NZ_JBNPXW010000001.1"/>
</dbReference>
<evidence type="ECO:0000256" key="10">
    <source>
        <dbReference type="ARBA" id="ARBA00033171"/>
    </source>
</evidence>
<comment type="function">
    <text evidence="1">Responsible for the formation of the pyrimidine heterocycle in the thiamine biosynthesis pathway. Catalyzes the formation of hydroxymethylpyrimidine phosphate (HMP-P) from histidine and pyridoxal phosphate (PLP). The protein uses PLP and the active site histidine to form HMP-P, generating an inactive enzyme. The enzyme can only undergo a single turnover, which suggests it is a suicide enzyme.</text>
</comment>
<keyword evidence="5" id="KW-0808">Transferase</keyword>
<dbReference type="PANTHER" id="PTHR31528">
    <property type="entry name" value="4-AMINO-5-HYDROXYMETHYL-2-METHYLPYRIMIDINE PHOSPHATE SYNTHASE THI11-RELATED"/>
    <property type="match status" value="1"/>
</dbReference>
<organism evidence="14 15">
    <name type="scientific">Azospirillum doebereinerae</name>
    <dbReference type="NCBI Taxonomy" id="92933"/>
    <lineage>
        <taxon>Bacteria</taxon>
        <taxon>Pseudomonadati</taxon>
        <taxon>Pseudomonadota</taxon>
        <taxon>Alphaproteobacteria</taxon>
        <taxon>Rhodospirillales</taxon>
        <taxon>Azospirillaceae</taxon>
        <taxon>Azospirillum</taxon>
    </lineage>
</organism>
<evidence type="ECO:0000256" key="9">
    <source>
        <dbReference type="ARBA" id="ARBA00023004"/>
    </source>
</evidence>
<evidence type="ECO:0000256" key="12">
    <source>
        <dbReference type="SAM" id="SignalP"/>
    </source>
</evidence>
<keyword evidence="8" id="KW-0784">Thiamine biosynthesis</keyword>
<keyword evidence="15" id="KW-1185">Reference proteome</keyword>
<sequence length="348" mass="36594">MMFKTIRSMLAGAGLAAAALTAGNAMTAGGALAATSVKFTLDWKFEGPAAAFLVAADKGYFAAEGLDVTIDSGNGSSGAVTRVASGAYDIGMADFNSMMEFNDKNPDKAMKAAFIVYDIPPFSLFALKKSGIAKPADLAGKTMGAPVFDAPRKLFPAYAKAVGVAPDSVTWKSMDPPLREPMLVRGEVQAISGFYFTSLLNLRALGVTEKDLTIFNFADAGVSLYGNALIPSPKLMKENPEALKGFLRAVVKGWRDVAANPADGIKAIKKRDPLIDDALELDRLKMALEMCVLTPDVKADGMGGVRADRLEAAIAQVSATFGFAKTPAASDVFDASFLPSAAERKLTP</sequence>
<dbReference type="GO" id="GO:0009228">
    <property type="term" value="P:thiamine biosynthetic process"/>
    <property type="evidence" value="ECO:0007669"/>
    <property type="project" value="UniProtKB-KW"/>
</dbReference>
<name>A0A3S0V3U2_9PROT</name>
<comment type="similarity">
    <text evidence="3">Belongs to the NMT1/THI5 family.</text>
</comment>
<dbReference type="OrthoDB" id="9815602at2"/>
<dbReference type="Gene3D" id="3.40.190.10">
    <property type="entry name" value="Periplasmic binding protein-like II"/>
    <property type="match status" value="2"/>
</dbReference>
<evidence type="ECO:0000256" key="6">
    <source>
        <dbReference type="ARBA" id="ARBA00022723"/>
    </source>
</evidence>
<keyword evidence="9" id="KW-0408">Iron</keyword>
<evidence type="ECO:0000256" key="7">
    <source>
        <dbReference type="ARBA" id="ARBA00022898"/>
    </source>
</evidence>
<keyword evidence="7" id="KW-0663">Pyridoxal phosphate</keyword>
<dbReference type="SUPFAM" id="SSF53850">
    <property type="entry name" value="Periplasmic binding protein-like II"/>
    <property type="match status" value="1"/>
</dbReference>
<comment type="pathway">
    <text evidence="2">Cofactor biosynthesis; thiamine diphosphate biosynthesis.</text>
</comment>
<evidence type="ECO:0000256" key="2">
    <source>
        <dbReference type="ARBA" id="ARBA00004948"/>
    </source>
</evidence>
<evidence type="ECO:0000256" key="11">
    <source>
        <dbReference type="ARBA" id="ARBA00048179"/>
    </source>
</evidence>
<dbReference type="InterPro" id="IPR015168">
    <property type="entry name" value="SsuA/THI5"/>
</dbReference>
<evidence type="ECO:0000256" key="1">
    <source>
        <dbReference type="ARBA" id="ARBA00003469"/>
    </source>
</evidence>
<evidence type="ECO:0000256" key="8">
    <source>
        <dbReference type="ARBA" id="ARBA00022977"/>
    </source>
</evidence>
<protein>
    <recommendedName>
        <fullName evidence="10">Thiamine pyrimidine synthase</fullName>
    </recommendedName>
</protein>
<comment type="subunit">
    <text evidence="4">Homodimer.</text>
</comment>
<evidence type="ECO:0000256" key="4">
    <source>
        <dbReference type="ARBA" id="ARBA00011738"/>
    </source>
</evidence>
<comment type="caution">
    <text evidence="14">The sequence shown here is derived from an EMBL/GenBank/DDBJ whole genome shotgun (WGS) entry which is preliminary data.</text>
</comment>
<accession>A0A3S0V3U2</accession>
<dbReference type="Pfam" id="PF09084">
    <property type="entry name" value="NMT1"/>
    <property type="match status" value="1"/>
</dbReference>
<keyword evidence="6" id="KW-0479">Metal-binding</keyword>
<proteinExistence type="inferred from homology"/>
<feature type="signal peptide" evidence="12">
    <location>
        <begin position="1"/>
        <end position="33"/>
    </location>
</feature>
<dbReference type="GO" id="GO:0046872">
    <property type="term" value="F:metal ion binding"/>
    <property type="evidence" value="ECO:0007669"/>
    <property type="project" value="UniProtKB-KW"/>
</dbReference>
<evidence type="ECO:0000256" key="3">
    <source>
        <dbReference type="ARBA" id="ARBA00009406"/>
    </source>
</evidence>
<reference evidence="14 15" key="1">
    <citation type="submission" date="2018-12" db="EMBL/GenBank/DDBJ databases">
        <authorList>
            <person name="Yang Y."/>
        </authorList>
    </citation>
    <scope>NUCLEOTIDE SEQUENCE [LARGE SCALE GENOMIC DNA]</scope>
    <source>
        <strain evidence="14 15">GSF71</strain>
    </source>
</reference>
<keyword evidence="12" id="KW-0732">Signal</keyword>
<gene>
    <name evidence="14" type="ORF">EJ913_23890</name>
</gene>
<evidence type="ECO:0000256" key="5">
    <source>
        <dbReference type="ARBA" id="ARBA00022679"/>
    </source>
</evidence>
<dbReference type="EMBL" id="RZIJ01000023">
    <property type="protein sequence ID" value="RUQ66090.1"/>
    <property type="molecule type" value="Genomic_DNA"/>
</dbReference>
<dbReference type="PANTHER" id="PTHR31528:SF1">
    <property type="entry name" value="4-AMINO-5-HYDROXYMETHYL-2-METHYLPYRIMIDINE PHOSPHATE SYNTHASE THI11-RELATED"/>
    <property type="match status" value="1"/>
</dbReference>
<dbReference type="PROSITE" id="PS51318">
    <property type="entry name" value="TAT"/>
    <property type="match status" value="1"/>
</dbReference>
<dbReference type="InterPro" id="IPR006311">
    <property type="entry name" value="TAT_signal"/>
</dbReference>
<comment type="catalytic activity">
    <reaction evidence="11">
        <text>N(6)-(pyridoxal phosphate)-L-lysyl-[4-amino-5-hydroxymethyl-2-methylpyrimidine phosphate synthase] + L-histidyl-[4-amino-5-hydroxymethyl-2-methylpyrimidine phosphate synthase] + 2 Fe(3+) + 4 H2O = L-lysyl-[4-amino-5-hydroxymethyl-2-methylpyrimidine phosphate synthase] + (2S)-2-amino-5-hydroxy-4-oxopentanoyl-[4-amino-5-hydroxymethyl-2-methylpyrimidine phosphate synthase] + 4-amino-2-methyl-5-(phosphooxymethyl)pyrimidine + 3-oxopropanoate + 2 Fe(2+) + 2 H(+)</text>
        <dbReference type="Rhea" id="RHEA:65756"/>
        <dbReference type="Rhea" id="RHEA-COMP:16892"/>
        <dbReference type="Rhea" id="RHEA-COMP:16893"/>
        <dbReference type="Rhea" id="RHEA-COMP:16894"/>
        <dbReference type="Rhea" id="RHEA-COMP:16895"/>
        <dbReference type="ChEBI" id="CHEBI:15377"/>
        <dbReference type="ChEBI" id="CHEBI:15378"/>
        <dbReference type="ChEBI" id="CHEBI:29033"/>
        <dbReference type="ChEBI" id="CHEBI:29034"/>
        <dbReference type="ChEBI" id="CHEBI:29969"/>
        <dbReference type="ChEBI" id="CHEBI:29979"/>
        <dbReference type="ChEBI" id="CHEBI:33190"/>
        <dbReference type="ChEBI" id="CHEBI:58354"/>
        <dbReference type="ChEBI" id="CHEBI:143915"/>
        <dbReference type="ChEBI" id="CHEBI:157692"/>
    </reaction>
    <physiologicalReaction direction="left-to-right" evidence="11">
        <dbReference type="Rhea" id="RHEA:65757"/>
    </physiologicalReaction>
</comment>
<feature type="domain" description="SsuA/THI5-like" evidence="13">
    <location>
        <begin position="50"/>
        <end position="262"/>
    </location>
</feature>